<dbReference type="Pfam" id="PF13408">
    <property type="entry name" value="Zn_ribbon_recom"/>
    <property type="match status" value="1"/>
</dbReference>
<evidence type="ECO:0000313" key="2">
    <source>
        <dbReference type="EMBL" id="MBS4192242.1"/>
    </source>
</evidence>
<evidence type="ECO:0000313" key="3">
    <source>
        <dbReference type="Proteomes" id="UP000681027"/>
    </source>
</evidence>
<dbReference type="EMBL" id="JAGYPM010000004">
    <property type="protein sequence ID" value="MBS4192242.1"/>
    <property type="molecule type" value="Genomic_DNA"/>
</dbReference>
<name>A0ABS5NWM4_9BACI</name>
<dbReference type="RefSeq" id="WP_213103673.1">
    <property type="nucleotide sequence ID" value="NZ_JAGYPM010000004.1"/>
</dbReference>
<protein>
    <submittedName>
        <fullName evidence="2">Zinc ribbon domain-containing protein</fullName>
    </submittedName>
</protein>
<gene>
    <name evidence="2" type="ORF">KHA94_18925</name>
</gene>
<reference evidence="2 3" key="1">
    <citation type="submission" date="2021-05" db="EMBL/GenBank/DDBJ databases">
        <title>Novel Bacillus species.</title>
        <authorList>
            <person name="Liu G."/>
        </authorList>
    </citation>
    <scope>NUCLEOTIDE SEQUENCE [LARGE SCALE GENOMIC DNA]</scope>
    <source>
        <strain evidence="2 3">FJAT-49705</strain>
    </source>
</reference>
<dbReference type="InterPro" id="IPR025827">
    <property type="entry name" value="Zn_ribbon_recom_dom"/>
</dbReference>
<comment type="caution">
    <text evidence="2">The sequence shown here is derived from an EMBL/GenBank/DDBJ whole genome shotgun (WGS) entry which is preliminary data.</text>
</comment>
<keyword evidence="3" id="KW-1185">Reference proteome</keyword>
<sequence>MFITAPKLYLFTNKLYCADCGKGMWFRSNRQNGYICGSYARHGKKACSAYTIKEEFLK</sequence>
<dbReference type="Proteomes" id="UP000681027">
    <property type="component" value="Unassembled WGS sequence"/>
</dbReference>
<feature type="domain" description="Recombinase zinc beta ribbon" evidence="1">
    <location>
        <begin position="10"/>
        <end position="57"/>
    </location>
</feature>
<organism evidence="2 3">
    <name type="scientific">Cytobacillus citreus</name>
    <dbReference type="NCBI Taxonomy" id="2833586"/>
    <lineage>
        <taxon>Bacteria</taxon>
        <taxon>Bacillati</taxon>
        <taxon>Bacillota</taxon>
        <taxon>Bacilli</taxon>
        <taxon>Bacillales</taxon>
        <taxon>Bacillaceae</taxon>
        <taxon>Cytobacillus</taxon>
    </lineage>
</organism>
<proteinExistence type="predicted"/>
<evidence type="ECO:0000259" key="1">
    <source>
        <dbReference type="Pfam" id="PF13408"/>
    </source>
</evidence>
<accession>A0ABS5NWM4</accession>